<dbReference type="EMBL" id="JAPQKL010000003">
    <property type="protein sequence ID" value="KAJ5139176.1"/>
    <property type="molecule type" value="Genomic_DNA"/>
</dbReference>
<reference evidence="1" key="1">
    <citation type="submission" date="2022-11" db="EMBL/GenBank/DDBJ databases">
        <authorList>
            <person name="Petersen C."/>
        </authorList>
    </citation>
    <scope>NUCLEOTIDE SEQUENCE</scope>
    <source>
        <strain evidence="1">IBT 22155</strain>
    </source>
</reference>
<reference evidence="1" key="2">
    <citation type="journal article" date="2023" name="IMA Fungus">
        <title>Comparative genomic study of the Penicillium genus elucidates a diverse pangenome and 15 lateral gene transfer events.</title>
        <authorList>
            <person name="Petersen C."/>
            <person name="Sorensen T."/>
            <person name="Nielsen M.R."/>
            <person name="Sondergaard T.E."/>
            <person name="Sorensen J.L."/>
            <person name="Fitzpatrick D.A."/>
            <person name="Frisvad J.C."/>
            <person name="Nielsen K.L."/>
        </authorList>
    </citation>
    <scope>NUCLEOTIDE SEQUENCE</scope>
    <source>
        <strain evidence="1">IBT 22155</strain>
    </source>
</reference>
<accession>A0A9W9H7L0</accession>
<proteinExistence type="predicted"/>
<dbReference type="Proteomes" id="UP001149079">
    <property type="component" value="Unassembled WGS sequence"/>
</dbReference>
<dbReference type="OrthoDB" id="2104739at2759"/>
<comment type="caution">
    <text evidence="1">The sequence shown here is derived from an EMBL/GenBank/DDBJ whole genome shotgun (WGS) entry which is preliminary data.</text>
</comment>
<protein>
    <submittedName>
        <fullName evidence="1">Uncharacterized protein</fullName>
    </submittedName>
</protein>
<sequence length="70" mass="7924">MMASPLHREFGRFSFVLEETTSHDPRYSAPHSSLLAVHAAVSNIPHATGRGELIAKTMQHLRWLGDWITR</sequence>
<dbReference type="GeneID" id="81403938"/>
<keyword evidence="2" id="KW-1185">Reference proteome</keyword>
<evidence type="ECO:0000313" key="2">
    <source>
        <dbReference type="Proteomes" id="UP001149079"/>
    </source>
</evidence>
<dbReference type="RefSeq" id="XP_056523825.1">
    <property type="nucleotide sequence ID" value="XM_056664768.1"/>
</dbReference>
<gene>
    <name evidence="1" type="ORF">N7515_004024</name>
</gene>
<dbReference type="AlphaFoldDB" id="A0A9W9H7L0"/>
<evidence type="ECO:0000313" key="1">
    <source>
        <dbReference type="EMBL" id="KAJ5139176.1"/>
    </source>
</evidence>
<organism evidence="1 2">
    <name type="scientific">Penicillium bovifimosum</name>
    <dbReference type="NCBI Taxonomy" id="126998"/>
    <lineage>
        <taxon>Eukaryota</taxon>
        <taxon>Fungi</taxon>
        <taxon>Dikarya</taxon>
        <taxon>Ascomycota</taxon>
        <taxon>Pezizomycotina</taxon>
        <taxon>Eurotiomycetes</taxon>
        <taxon>Eurotiomycetidae</taxon>
        <taxon>Eurotiales</taxon>
        <taxon>Aspergillaceae</taxon>
        <taxon>Penicillium</taxon>
    </lineage>
</organism>
<name>A0A9W9H7L0_9EURO</name>